<evidence type="ECO:0000313" key="2">
    <source>
        <dbReference type="Proteomes" id="UP000799777"/>
    </source>
</evidence>
<dbReference type="AlphaFoldDB" id="A0A9P4H7Y7"/>
<gene>
    <name evidence="1" type="ORF">EK21DRAFT_89559</name>
</gene>
<organism evidence="1 2">
    <name type="scientific">Setomelanomma holmii</name>
    <dbReference type="NCBI Taxonomy" id="210430"/>
    <lineage>
        <taxon>Eukaryota</taxon>
        <taxon>Fungi</taxon>
        <taxon>Dikarya</taxon>
        <taxon>Ascomycota</taxon>
        <taxon>Pezizomycotina</taxon>
        <taxon>Dothideomycetes</taxon>
        <taxon>Pleosporomycetidae</taxon>
        <taxon>Pleosporales</taxon>
        <taxon>Pleosporineae</taxon>
        <taxon>Phaeosphaeriaceae</taxon>
        <taxon>Setomelanomma</taxon>
    </lineage>
</organism>
<protein>
    <submittedName>
        <fullName evidence="1">Uncharacterized protein</fullName>
    </submittedName>
</protein>
<reference evidence="1" key="1">
    <citation type="journal article" date="2020" name="Stud. Mycol.">
        <title>101 Dothideomycetes genomes: a test case for predicting lifestyles and emergence of pathogens.</title>
        <authorList>
            <person name="Haridas S."/>
            <person name="Albert R."/>
            <person name="Binder M."/>
            <person name="Bloem J."/>
            <person name="Labutti K."/>
            <person name="Salamov A."/>
            <person name="Andreopoulos B."/>
            <person name="Baker S."/>
            <person name="Barry K."/>
            <person name="Bills G."/>
            <person name="Bluhm B."/>
            <person name="Cannon C."/>
            <person name="Castanera R."/>
            <person name="Culley D."/>
            <person name="Daum C."/>
            <person name="Ezra D."/>
            <person name="Gonzalez J."/>
            <person name="Henrissat B."/>
            <person name="Kuo A."/>
            <person name="Liang C."/>
            <person name="Lipzen A."/>
            <person name="Lutzoni F."/>
            <person name="Magnuson J."/>
            <person name="Mondo S."/>
            <person name="Nolan M."/>
            <person name="Ohm R."/>
            <person name="Pangilinan J."/>
            <person name="Park H.-J."/>
            <person name="Ramirez L."/>
            <person name="Alfaro M."/>
            <person name="Sun H."/>
            <person name="Tritt A."/>
            <person name="Yoshinaga Y."/>
            <person name="Zwiers L.-H."/>
            <person name="Turgeon B."/>
            <person name="Goodwin S."/>
            <person name="Spatafora J."/>
            <person name="Crous P."/>
            <person name="Grigoriev I."/>
        </authorList>
    </citation>
    <scope>NUCLEOTIDE SEQUENCE</scope>
    <source>
        <strain evidence="1">CBS 110217</strain>
    </source>
</reference>
<dbReference type="EMBL" id="ML978197">
    <property type="protein sequence ID" value="KAF2029788.1"/>
    <property type="molecule type" value="Genomic_DNA"/>
</dbReference>
<name>A0A9P4H7Y7_9PLEO</name>
<dbReference type="Proteomes" id="UP000799777">
    <property type="component" value="Unassembled WGS sequence"/>
</dbReference>
<comment type="caution">
    <text evidence="1">The sequence shown here is derived from an EMBL/GenBank/DDBJ whole genome shotgun (WGS) entry which is preliminary data.</text>
</comment>
<sequence length="212" mass="24916">MISKAFEDHRHHRAEGEERRGRPRLISNWHLKEMDRIIKEDGFEAHALLWHDLAYEVGLEGLDSRTIAHAMGNIMSYHKCIACQKKWCNKKLAKDRKAWAELMKDRYPEPSDWYRVRFSDEVHWAIGPQGSIYIREEKDDREKVLKRVHAWAAIGHNFKSDLTFYEIKSNTNGKMTQRAYIDQFLEPVVKPWLERGDDFVLEEDGNSGHGPG</sequence>
<accession>A0A9P4H7Y7</accession>
<proteinExistence type="predicted"/>
<keyword evidence="2" id="KW-1185">Reference proteome</keyword>
<dbReference type="InterPro" id="IPR036397">
    <property type="entry name" value="RNaseH_sf"/>
</dbReference>
<evidence type="ECO:0000313" key="1">
    <source>
        <dbReference type="EMBL" id="KAF2029788.1"/>
    </source>
</evidence>
<dbReference type="OrthoDB" id="3943628at2759"/>
<dbReference type="Gene3D" id="3.30.420.10">
    <property type="entry name" value="Ribonuclease H-like superfamily/Ribonuclease H"/>
    <property type="match status" value="1"/>
</dbReference>
<dbReference type="GO" id="GO:0003676">
    <property type="term" value="F:nucleic acid binding"/>
    <property type="evidence" value="ECO:0007669"/>
    <property type="project" value="InterPro"/>
</dbReference>